<dbReference type="OrthoDB" id="8758303at2"/>
<reference evidence="2 3" key="1">
    <citation type="submission" date="2017-10" db="EMBL/GenBank/DDBJ databases">
        <title>Massilia psychrophilum sp. nov., a novel purple-pigmented bacterium isolated from Tianshan glacier, Xinjiang Municipality, China.</title>
        <authorList>
            <person name="Wang H."/>
        </authorList>
    </citation>
    <scope>NUCLEOTIDE SEQUENCE [LARGE SCALE GENOMIC DNA]</scope>
    <source>
        <strain evidence="2 3">JCM 30813</strain>
    </source>
</reference>
<organism evidence="2 3">
    <name type="scientific">Massilia psychrophila</name>
    <dbReference type="NCBI Taxonomy" id="1603353"/>
    <lineage>
        <taxon>Bacteria</taxon>
        <taxon>Pseudomonadati</taxon>
        <taxon>Pseudomonadota</taxon>
        <taxon>Betaproteobacteria</taxon>
        <taxon>Burkholderiales</taxon>
        <taxon>Oxalobacteraceae</taxon>
        <taxon>Telluria group</taxon>
        <taxon>Massilia</taxon>
    </lineage>
</organism>
<proteinExistence type="predicted"/>
<sequence>MNLLRNDNDTAGTCAENEQNYERRDDRCRDIVDHAIAVQHSRNTMSAVEYLKSHDITADVIERVMLWPERRRRRGFG</sequence>
<protein>
    <submittedName>
        <fullName evidence="2">Uncharacterized protein</fullName>
    </submittedName>
</protein>
<comment type="caution">
    <text evidence="2">The sequence shown here is derived from an EMBL/GenBank/DDBJ whole genome shotgun (WGS) entry which is preliminary data.</text>
</comment>
<evidence type="ECO:0000313" key="3">
    <source>
        <dbReference type="Proteomes" id="UP000228593"/>
    </source>
</evidence>
<feature type="region of interest" description="Disordered" evidence="1">
    <location>
        <begin position="1"/>
        <end position="20"/>
    </location>
</feature>
<dbReference type="AlphaFoldDB" id="A0A2G8T2W0"/>
<dbReference type="EMBL" id="PDOB01000009">
    <property type="protein sequence ID" value="PIL40332.1"/>
    <property type="molecule type" value="Genomic_DNA"/>
</dbReference>
<keyword evidence="3" id="KW-1185">Reference proteome</keyword>
<accession>A0A2G8T2W0</accession>
<evidence type="ECO:0000256" key="1">
    <source>
        <dbReference type="SAM" id="MobiDB-lite"/>
    </source>
</evidence>
<dbReference type="RefSeq" id="WP_099915438.1">
    <property type="nucleotide sequence ID" value="NZ_BMHS01000013.1"/>
</dbReference>
<gene>
    <name evidence="2" type="ORF">CR103_07825</name>
</gene>
<name>A0A2G8T2W0_9BURK</name>
<dbReference type="Proteomes" id="UP000228593">
    <property type="component" value="Unassembled WGS sequence"/>
</dbReference>
<evidence type="ECO:0000313" key="2">
    <source>
        <dbReference type="EMBL" id="PIL40332.1"/>
    </source>
</evidence>